<dbReference type="AlphaFoldDB" id="A0A1M6I1X1"/>
<gene>
    <name evidence="2" type="ORF">SAMN02745194_02181</name>
</gene>
<dbReference type="STRING" id="198092.SAMN02745194_02181"/>
<protein>
    <submittedName>
        <fullName evidence="2">TIGR02444 family protein</fullName>
    </submittedName>
</protein>
<dbReference type="Pfam" id="PF09523">
    <property type="entry name" value="DUF2390"/>
    <property type="match status" value="1"/>
</dbReference>
<dbReference type="NCBIfam" id="TIGR02444">
    <property type="entry name" value="TIGR02444 family protein"/>
    <property type="match status" value="1"/>
</dbReference>
<dbReference type="EMBL" id="FQZF01000011">
    <property type="protein sequence ID" value="SHJ28466.1"/>
    <property type="molecule type" value="Genomic_DNA"/>
</dbReference>
<dbReference type="RefSeq" id="WP_073134627.1">
    <property type="nucleotide sequence ID" value="NZ_FQZF01000011.1"/>
</dbReference>
<dbReference type="Proteomes" id="UP000184387">
    <property type="component" value="Unassembled WGS sequence"/>
</dbReference>
<reference evidence="2 3" key="1">
    <citation type="submission" date="2016-11" db="EMBL/GenBank/DDBJ databases">
        <authorList>
            <person name="Jaros S."/>
            <person name="Januszkiewicz K."/>
            <person name="Wedrychowicz H."/>
        </authorList>
    </citation>
    <scope>NUCLEOTIDE SEQUENCE [LARGE SCALE GENOMIC DNA]</scope>
    <source>
        <strain evidence="2 3">DSM 14916</strain>
    </source>
</reference>
<evidence type="ECO:0000313" key="3">
    <source>
        <dbReference type="Proteomes" id="UP000184387"/>
    </source>
</evidence>
<evidence type="ECO:0000313" key="2">
    <source>
        <dbReference type="EMBL" id="SHJ28466.1"/>
    </source>
</evidence>
<name>A0A1M6I1X1_9PROT</name>
<accession>A0A1M6I1X1</accession>
<sequence length="170" mass="18445">MAGQELDLDNAFWRFSCAVYAAPGVAQACLELQDRHGADVNLLLLAAWLGANRGVRVEAAWLAEEPGADWHRGVIGPLRQARRRVKAGGLGDEALRQFHAQLLACELAAERIRQAELFRWTQTRRPGTPPALAMTGLARRNLALLTGDPPGSSAALDRLAQASEAYRPEG</sequence>
<evidence type="ECO:0000256" key="1">
    <source>
        <dbReference type="SAM" id="MobiDB-lite"/>
    </source>
</evidence>
<keyword evidence="3" id="KW-1185">Reference proteome</keyword>
<dbReference type="InterPro" id="IPR012659">
    <property type="entry name" value="CHP02444"/>
</dbReference>
<organism evidence="2 3">
    <name type="scientific">Muricoccus roseus</name>
    <dbReference type="NCBI Taxonomy" id="198092"/>
    <lineage>
        <taxon>Bacteria</taxon>
        <taxon>Pseudomonadati</taxon>
        <taxon>Pseudomonadota</taxon>
        <taxon>Alphaproteobacteria</taxon>
        <taxon>Acetobacterales</taxon>
        <taxon>Roseomonadaceae</taxon>
        <taxon>Muricoccus</taxon>
    </lineage>
</organism>
<feature type="region of interest" description="Disordered" evidence="1">
    <location>
        <begin position="149"/>
        <end position="170"/>
    </location>
</feature>
<proteinExistence type="predicted"/>